<dbReference type="PANTHER" id="PTHR11125">
    <property type="entry name" value="SUPPRESSOR OF TY 5"/>
    <property type="match status" value="1"/>
</dbReference>
<reference evidence="3" key="1">
    <citation type="submission" date="2022-08" db="EMBL/GenBank/DDBJ databases">
        <authorList>
            <consortium name="DOE Joint Genome Institute"/>
            <person name="Min B."/>
            <person name="Riley R."/>
            <person name="Sierra-Patev S."/>
            <person name="Naranjo-Ortiz M."/>
            <person name="Looney B."/>
            <person name="Konkel Z."/>
            <person name="Slot J.C."/>
            <person name="Sakamoto Y."/>
            <person name="Steenwyk J.L."/>
            <person name="Rokas A."/>
            <person name="Carro J."/>
            <person name="Camarero S."/>
            <person name="Ferreira P."/>
            <person name="Molpeceres G."/>
            <person name="Ruiz-Duenas F.J."/>
            <person name="Serrano A."/>
            <person name="Henrissat B."/>
            <person name="Drula E."/>
            <person name="Hughes K.W."/>
            <person name="Mata J.L."/>
            <person name="Ishikawa N.K."/>
            <person name="Vargas-Isla R."/>
            <person name="Ushijima S."/>
            <person name="Smith C.A."/>
            <person name="Ahrendt S."/>
            <person name="Andreopoulos W."/>
            <person name="He G."/>
            <person name="Labutti K."/>
            <person name="Lipzen A."/>
            <person name="Ng V."/>
            <person name="Sandor L."/>
            <person name="Barry K."/>
            <person name="Martinez A.T."/>
            <person name="Xiao Y."/>
            <person name="Gibbons J.G."/>
            <person name="Terashima K."/>
            <person name="Hibbett D.S."/>
            <person name="Grigoriev I.V."/>
        </authorList>
    </citation>
    <scope>NUCLEOTIDE SEQUENCE</scope>
    <source>
        <strain evidence="3">TFB10291</strain>
    </source>
</reference>
<feature type="domain" description="NGN" evidence="2">
    <location>
        <begin position="109"/>
        <end position="191"/>
    </location>
</feature>
<comment type="caution">
    <text evidence="3">The sequence shown here is derived from an EMBL/GenBank/DDBJ whole genome shotgun (WGS) entry which is preliminary data.</text>
</comment>
<dbReference type="GO" id="GO:0003735">
    <property type="term" value="F:structural constituent of ribosome"/>
    <property type="evidence" value="ECO:0007669"/>
    <property type="project" value="InterPro"/>
</dbReference>
<feature type="compositionally biased region" description="Acidic residues" evidence="1">
    <location>
        <begin position="10"/>
        <end position="24"/>
    </location>
</feature>
<dbReference type="InterPro" id="IPR036735">
    <property type="entry name" value="NGN_dom_sf"/>
</dbReference>
<dbReference type="GO" id="GO:0032044">
    <property type="term" value="C:DSIF complex"/>
    <property type="evidence" value="ECO:0007669"/>
    <property type="project" value="TreeGrafter"/>
</dbReference>
<dbReference type="PROSITE" id="PS01108">
    <property type="entry name" value="RIBOSOMAL_L24"/>
    <property type="match status" value="1"/>
</dbReference>
<keyword evidence="4" id="KW-1185">Reference proteome</keyword>
<evidence type="ECO:0000256" key="1">
    <source>
        <dbReference type="SAM" id="MobiDB-lite"/>
    </source>
</evidence>
<dbReference type="Gene3D" id="3.30.70.940">
    <property type="entry name" value="NusG, N-terminal domain"/>
    <property type="match status" value="1"/>
</dbReference>
<protein>
    <recommendedName>
        <fullName evidence="2">NGN domain-containing protein</fullName>
    </recommendedName>
</protein>
<dbReference type="InterPro" id="IPR039659">
    <property type="entry name" value="SPT5"/>
</dbReference>
<dbReference type="AlphaFoldDB" id="A0AA38KTQ0"/>
<evidence type="ECO:0000313" key="4">
    <source>
        <dbReference type="Proteomes" id="UP001163798"/>
    </source>
</evidence>
<dbReference type="GO" id="GO:0005840">
    <property type="term" value="C:ribosome"/>
    <property type="evidence" value="ECO:0007669"/>
    <property type="project" value="InterPro"/>
</dbReference>
<gene>
    <name evidence="3" type="ORF">GGU10DRAFT_380149</name>
</gene>
<dbReference type="EMBL" id="MU793642">
    <property type="protein sequence ID" value="KAJ3780852.1"/>
    <property type="molecule type" value="Genomic_DNA"/>
</dbReference>
<dbReference type="Proteomes" id="UP001163798">
    <property type="component" value="Unassembled WGS sequence"/>
</dbReference>
<dbReference type="InterPro" id="IPR008991">
    <property type="entry name" value="Translation_prot_SH3-like_sf"/>
</dbReference>
<dbReference type="PANTHER" id="PTHR11125:SF7">
    <property type="entry name" value="TRANSCRIPTION ELONGATION FACTOR SPT5"/>
    <property type="match status" value="1"/>
</dbReference>
<evidence type="ECO:0000313" key="3">
    <source>
        <dbReference type="EMBL" id="KAJ3780852.1"/>
    </source>
</evidence>
<dbReference type="GO" id="GO:0006368">
    <property type="term" value="P:transcription elongation by RNA polymerase II"/>
    <property type="evidence" value="ECO:0007669"/>
    <property type="project" value="TreeGrafter"/>
</dbReference>
<dbReference type="Pfam" id="PF03439">
    <property type="entry name" value="Spt5-NGN"/>
    <property type="match status" value="1"/>
</dbReference>
<evidence type="ECO:0000259" key="2">
    <source>
        <dbReference type="Pfam" id="PF03439"/>
    </source>
</evidence>
<dbReference type="GO" id="GO:0032784">
    <property type="term" value="P:regulation of DNA-templated transcription elongation"/>
    <property type="evidence" value="ECO:0007669"/>
    <property type="project" value="InterPro"/>
</dbReference>
<dbReference type="InterPro" id="IPR005100">
    <property type="entry name" value="NGN-domain"/>
</dbReference>
<name>A0AA38KTQ0_9AGAR</name>
<sequence length="481" mass="54567">MPSQFIDLEAQVDSDEEFSEDEDERQDLIKFLDDSPINESSINKGAPSSSTLPLSSTLSRRAHIDDVVERIEDQYLNQQFNSQLTAVQDNNNNDPVCLQYLSLRTNDWRLWRVKCTPKEEYFVLSELLLKHDMLSDELRAAFYNPRDIGYLYLEAQFSKHGLRSLREIMRAFSDIRMSSLTIVPESEIWKYLTVTTTSRDQVMVPGQWVQIKRGLYTGDTGVIANQEAGSVEVLVVPRLSFGSILSSTAKRKRIDSRPPPQLFDPRKCKPRQILQEEKDKPIYTYRSYRFEYGLQVKHYNPSSLSPAREISPHICALFMQLKELAGAQFNLFDLSSIPLPSFWHFEPGERVLVHHNDGIEKGIISSQEDRRTGPSFVVDFGDEGENLIKAADIVKDIALGDFVKVLAGIHAKKTGFVVAKADTLLGICVGQRTNSLDFRVHVNSVKVTEPDYLNTEMPWLDVGVKLSSAPHIGRTGLVKLL</sequence>
<proteinExistence type="predicted"/>
<feature type="region of interest" description="Disordered" evidence="1">
    <location>
        <begin position="1"/>
        <end position="24"/>
    </location>
</feature>
<dbReference type="GO" id="GO:0006412">
    <property type="term" value="P:translation"/>
    <property type="evidence" value="ECO:0007669"/>
    <property type="project" value="InterPro"/>
</dbReference>
<dbReference type="InterPro" id="IPR005825">
    <property type="entry name" value="Ribosomal_uL24_CS"/>
</dbReference>
<organism evidence="3 4">
    <name type="scientific">Lentinula aff. detonsa</name>
    <dbReference type="NCBI Taxonomy" id="2804958"/>
    <lineage>
        <taxon>Eukaryota</taxon>
        <taxon>Fungi</taxon>
        <taxon>Dikarya</taxon>
        <taxon>Basidiomycota</taxon>
        <taxon>Agaricomycotina</taxon>
        <taxon>Agaricomycetes</taxon>
        <taxon>Agaricomycetidae</taxon>
        <taxon>Agaricales</taxon>
        <taxon>Marasmiineae</taxon>
        <taxon>Omphalotaceae</taxon>
        <taxon>Lentinula</taxon>
    </lineage>
</organism>
<dbReference type="GO" id="GO:0006357">
    <property type="term" value="P:regulation of transcription by RNA polymerase II"/>
    <property type="evidence" value="ECO:0007669"/>
    <property type="project" value="InterPro"/>
</dbReference>
<accession>A0AA38KTQ0</accession>
<dbReference type="GO" id="GO:0003729">
    <property type="term" value="F:mRNA binding"/>
    <property type="evidence" value="ECO:0007669"/>
    <property type="project" value="TreeGrafter"/>
</dbReference>
<dbReference type="SUPFAM" id="SSF50104">
    <property type="entry name" value="Translation proteins SH3-like domain"/>
    <property type="match status" value="1"/>
</dbReference>